<dbReference type="Gene3D" id="2.40.30.170">
    <property type="match status" value="1"/>
</dbReference>
<feature type="coiled-coil region" evidence="1">
    <location>
        <begin position="261"/>
        <end position="306"/>
    </location>
</feature>
<name>A0A1D8TL78_9CYAN</name>
<dbReference type="RefSeq" id="WP_070390856.1">
    <property type="nucleotide sequence ID" value="NZ_CP017599.1"/>
</dbReference>
<evidence type="ECO:0000313" key="2">
    <source>
        <dbReference type="EMBL" id="AOW98346.1"/>
    </source>
</evidence>
<organism evidence="2 3">
    <name type="scientific">Moorena producens PAL-8-15-08-1</name>
    <dbReference type="NCBI Taxonomy" id="1458985"/>
    <lineage>
        <taxon>Bacteria</taxon>
        <taxon>Bacillati</taxon>
        <taxon>Cyanobacteriota</taxon>
        <taxon>Cyanophyceae</taxon>
        <taxon>Coleofasciculales</taxon>
        <taxon>Coleofasciculaceae</taxon>
        <taxon>Moorena</taxon>
    </lineage>
</organism>
<evidence type="ECO:0000313" key="3">
    <source>
        <dbReference type="Proteomes" id="UP000177870"/>
    </source>
</evidence>
<dbReference type="GO" id="GO:1990281">
    <property type="term" value="C:efflux pump complex"/>
    <property type="evidence" value="ECO:0007669"/>
    <property type="project" value="TreeGrafter"/>
</dbReference>
<dbReference type="NCBIfam" id="TIGR02971">
    <property type="entry name" value="heterocyst_DevB"/>
    <property type="match status" value="1"/>
</dbReference>
<reference evidence="3" key="1">
    <citation type="submission" date="2016-10" db="EMBL/GenBank/DDBJ databases">
        <title>Comparative genomics uncovers the prolific and rare metabolic potential of the cyanobacterial genus Moorea.</title>
        <authorList>
            <person name="Leao T."/>
            <person name="Castelao G."/>
            <person name="Korobeynikov A."/>
            <person name="Monroe E.A."/>
            <person name="Podell S."/>
            <person name="Glukhov E."/>
            <person name="Allen E."/>
            <person name="Gerwick W.H."/>
            <person name="Gerwick L."/>
        </authorList>
    </citation>
    <scope>NUCLEOTIDE SEQUENCE [LARGE SCALE GENOMIC DNA]</scope>
    <source>
        <strain evidence="3">PAL-8-15-08-1</strain>
    </source>
</reference>
<proteinExistence type="predicted"/>
<dbReference type="AlphaFoldDB" id="A0A1D8TL78"/>
<dbReference type="Gene3D" id="1.10.287.470">
    <property type="entry name" value="Helix hairpin bin"/>
    <property type="match status" value="1"/>
</dbReference>
<dbReference type="OrthoDB" id="264111at2"/>
<dbReference type="STRING" id="1458985.BJP34_01800"/>
<dbReference type="KEGG" id="mpro:BJP34_01800"/>
<dbReference type="PANTHER" id="PTHR30469:SF15">
    <property type="entry name" value="HLYD FAMILY OF SECRETION PROTEINS"/>
    <property type="match status" value="1"/>
</dbReference>
<dbReference type="Proteomes" id="UP000177870">
    <property type="component" value="Chromosome"/>
</dbReference>
<dbReference type="PANTHER" id="PTHR30469">
    <property type="entry name" value="MULTIDRUG RESISTANCE PROTEIN MDTA"/>
    <property type="match status" value="1"/>
</dbReference>
<feature type="coiled-coil region" evidence="1">
    <location>
        <begin position="104"/>
        <end position="207"/>
    </location>
</feature>
<dbReference type="Gene3D" id="2.40.50.100">
    <property type="match status" value="1"/>
</dbReference>
<dbReference type="InterPro" id="IPR014315">
    <property type="entry name" value="ABC_heterocyst_DevB"/>
</dbReference>
<dbReference type="GO" id="GO:0015562">
    <property type="term" value="F:efflux transmembrane transporter activity"/>
    <property type="evidence" value="ECO:0007669"/>
    <property type="project" value="TreeGrafter"/>
</dbReference>
<dbReference type="EMBL" id="CP017599">
    <property type="protein sequence ID" value="AOW98346.1"/>
    <property type="molecule type" value="Genomic_DNA"/>
</dbReference>
<protein>
    <submittedName>
        <fullName evidence="2">ABC transporter permease</fullName>
    </submittedName>
</protein>
<evidence type="ECO:0000256" key="1">
    <source>
        <dbReference type="SAM" id="Coils"/>
    </source>
</evidence>
<gene>
    <name evidence="2" type="ORF">BJP34_01800</name>
</gene>
<keyword evidence="1" id="KW-0175">Coiled coil</keyword>
<accession>A0A1D8TL78</accession>
<sequence length="439" mass="48461">MEPKIGIKDQGLSKPLSRWVIVLAGVGILATVAASRYSLEMVRERPPEPVPSPITTPAIRAVTALGRLEPEGEVIQLAAPTTFQAPRVAQLLVKEGDKVGANQLIAIMENRDRLQADLERAKAEVKVSRANLEKVKAGAKSGTIAAQDAKIKRLEAEYRGQKEALQTRIDRLQTQLQETQQEKDATVRRLEAQLRNVQADFQRYDQLERDGAIAISELDSRRLNVETAQESVSEAIANRTQTISTLREQLKEAIVNRNQTLAVVEAQINEAKATLEEIKEVRLVDIRQAEAELEMAMAQVKQAEAELKFAYVHSPLDSQILKINTYPGETVDQEKGIVELGQTDQMMVVAEVYESDIGKVKLGQKVTIISESKAFEGKLNGSVVRIGQQIDKQDVLDTDPAADVDARVVEVDIRLNPEDSKTVADLTNSQVIVKIVISN</sequence>
<dbReference type="SUPFAM" id="SSF111369">
    <property type="entry name" value="HlyD-like secretion proteins"/>
    <property type="match status" value="1"/>
</dbReference>